<feature type="signal peptide" evidence="1">
    <location>
        <begin position="1"/>
        <end position="21"/>
    </location>
</feature>
<dbReference type="PANTHER" id="PTHR42060:SF1">
    <property type="entry name" value="NHL REPEAT-CONTAINING PROTEIN"/>
    <property type="match status" value="1"/>
</dbReference>
<keyword evidence="1" id="KW-0732">Signal</keyword>
<dbReference type="PANTHER" id="PTHR42060">
    <property type="entry name" value="NHL REPEAT-CONTAINING PROTEIN-RELATED"/>
    <property type="match status" value="1"/>
</dbReference>
<feature type="chain" id="PRO_5042517182" description="SMP-30/Gluconolactonase/LRE-like region domain-containing protein" evidence="1">
    <location>
        <begin position="22"/>
        <end position="338"/>
    </location>
</feature>
<organism evidence="2 3">
    <name type="scientific">Conoideocrella luteorostrata</name>
    <dbReference type="NCBI Taxonomy" id="1105319"/>
    <lineage>
        <taxon>Eukaryota</taxon>
        <taxon>Fungi</taxon>
        <taxon>Dikarya</taxon>
        <taxon>Ascomycota</taxon>
        <taxon>Pezizomycotina</taxon>
        <taxon>Sordariomycetes</taxon>
        <taxon>Hypocreomycetidae</taxon>
        <taxon>Hypocreales</taxon>
        <taxon>Clavicipitaceae</taxon>
        <taxon>Conoideocrella</taxon>
    </lineage>
</organism>
<dbReference type="Gene3D" id="2.120.10.30">
    <property type="entry name" value="TolB, C-terminal domain"/>
    <property type="match status" value="1"/>
</dbReference>
<dbReference type="Proteomes" id="UP001251528">
    <property type="component" value="Unassembled WGS sequence"/>
</dbReference>
<dbReference type="EMBL" id="JASWJB010000265">
    <property type="protein sequence ID" value="KAK2592461.1"/>
    <property type="molecule type" value="Genomic_DNA"/>
</dbReference>
<sequence length="338" mass="35750">MYAHLKITALSLLAIAATASAAALGSRTANIELPHRLVHQFPVGTWIENIAVRRNGNLLLTGLSPNATLYEVSHPDSKKPSTKTLFTLSTVSSLLGIAEVSNDRFAFLGGNFTTTEGGVKGTWGVWTVDFTHHISPKPRLAASLPDAILPNGMTTIPGHKELALVADSTNGLVYTVNVDTGKVQVTHDFPEMKPTSHNPPAIGINGLHIRRGYLYFTNLLTHTLFKLKINNDGTTASGAKVETVAVVNSTALDDFTFGPGSRDIAWLTTNPSNSVVAVSRNGQAKVVAGGPSSSTVPGATACQFGRKNNDGKILYVTTSGGETKGGTVQAIDTTKFCW</sequence>
<gene>
    <name evidence="2" type="ORF">QQS21_009840</name>
</gene>
<dbReference type="InterPro" id="IPR011042">
    <property type="entry name" value="6-blade_b-propeller_TolB-like"/>
</dbReference>
<accession>A0AAJ0CKM4</accession>
<dbReference type="SUPFAM" id="SSF63829">
    <property type="entry name" value="Calcium-dependent phosphotriesterase"/>
    <property type="match status" value="1"/>
</dbReference>
<evidence type="ECO:0008006" key="4">
    <source>
        <dbReference type="Google" id="ProtNLM"/>
    </source>
</evidence>
<evidence type="ECO:0000256" key="1">
    <source>
        <dbReference type="SAM" id="SignalP"/>
    </source>
</evidence>
<comment type="caution">
    <text evidence="2">The sequence shown here is derived from an EMBL/GenBank/DDBJ whole genome shotgun (WGS) entry which is preliminary data.</text>
</comment>
<dbReference type="AlphaFoldDB" id="A0AAJ0CKM4"/>
<dbReference type="InterPro" id="IPR052998">
    <property type="entry name" value="Hetero-Diels-Alderase-like"/>
</dbReference>
<proteinExistence type="predicted"/>
<protein>
    <recommendedName>
        <fullName evidence="4">SMP-30/Gluconolactonase/LRE-like region domain-containing protein</fullName>
    </recommendedName>
</protein>
<evidence type="ECO:0000313" key="2">
    <source>
        <dbReference type="EMBL" id="KAK2592461.1"/>
    </source>
</evidence>
<reference evidence="2" key="1">
    <citation type="submission" date="2023-06" db="EMBL/GenBank/DDBJ databases">
        <title>Conoideocrella luteorostrata (Hypocreales: Clavicipitaceae), a potential biocontrol fungus for elongate hemlock scale in United States Christmas tree production areas.</title>
        <authorList>
            <person name="Barrett H."/>
            <person name="Lovett B."/>
            <person name="Macias A.M."/>
            <person name="Stajich J.E."/>
            <person name="Kasson M.T."/>
        </authorList>
    </citation>
    <scope>NUCLEOTIDE SEQUENCE</scope>
    <source>
        <strain evidence="2">ARSEF 14590</strain>
    </source>
</reference>
<evidence type="ECO:0000313" key="3">
    <source>
        <dbReference type="Proteomes" id="UP001251528"/>
    </source>
</evidence>
<keyword evidence="3" id="KW-1185">Reference proteome</keyword>
<name>A0AAJ0CKM4_9HYPO</name>